<dbReference type="InterPro" id="IPR006683">
    <property type="entry name" value="Thioestr_dom"/>
</dbReference>
<dbReference type="InterPro" id="IPR011973">
    <property type="entry name" value="PaaD"/>
</dbReference>
<keyword evidence="1 3" id="KW-0378">Hydrolase</keyword>
<dbReference type="Proteomes" id="UP000011910">
    <property type="component" value="Unassembled WGS sequence"/>
</dbReference>
<proteinExistence type="predicted"/>
<name>M7NNJ0_9BACT</name>
<dbReference type="GO" id="GO:0016289">
    <property type="term" value="F:acyl-CoA hydrolase activity"/>
    <property type="evidence" value="ECO:0007669"/>
    <property type="project" value="UniProtKB-ARBA"/>
</dbReference>
<dbReference type="NCBIfam" id="TIGR02286">
    <property type="entry name" value="PaaD"/>
    <property type="match status" value="1"/>
</dbReference>
<protein>
    <submittedName>
        <fullName evidence="3">Acyl-coenzyme A thioesterase PaaI</fullName>
        <ecNumber evidence="3">3.1.2.-</ecNumber>
    </submittedName>
</protein>
<reference evidence="3 4" key="1">
    <citation type="journal article" date="2013" name="Genome Announc.">
        <title>Draft Genome Sequence of Cesiribacter andamanensis Strain AMV16T, Isolated from a Soil Sample from a Mud Volcano in the Andaman Islands, India.</title>
        <authorList>
            <person name="Shivaji S."/>
            <person name="Ara S."/>
            <person name="Begum Z."/>
            <person name="Srinivas T.N."/>
            <person name="Singh A."/>
            <person name="Kumar Pinnaka A."/>
        </authorList>
    </citation>
    <scope>NUCLEOTIDE SEQUENCE [LARGE SCALE GENOMIC DNA]</scope>
    <source>
        <strain evidence="3 4">AMV16</strain>
    </source>
</reference>
<accession>M7NNJ0</accession>
<dbReference type="NCBIfam" id="TIGR00369">
    <property type="entry name" value="unchar_dom_1"/>
    <property type="match status" value="1"/>
</dbReference>
<dbReference type="CDD" id="cd03443">
    <property type="entry name" value="PaaI_thioesterase"/>
    <property type="match status" value="1"/>
</dbReference>
<keyword evidence="4" id="KW-1185">Reference proteome</keyword>
<feature type="domain" description="Thioesterase" evidence="2">
    <location>
        <begin position="55"/>
        <end position="129"/>
    </location>
</feature>
<evidence type="ECO:0000259" key="2">
    <source>
        <dbReference type="Pfam" id="PF03061"/>
    </source>
</evidence>
<dbReference type="OrthoDB" id="32575at2"/>
<dbReference type="STRING" id="1279009.ADICEAN_01584"/>
<dbReference type="PATRIC" id="fig|1279009.4.peg.1605"/>
<dbReference type="Gene3D" id="3.10.129.10">
    <property type="entry name" value="Hotdog Thioesterase"/>
    <property type="match status" value="1"/>
</dbReference>
<comment type="caution">
    <text evidence="3">The sequence shown here is derived from an EMBL/GenBank/DDBJ whole genome shotgun (WGS) entry which is preliminary data.</text>
</comment>
<evidence type="ECO:0000313" key="3">
    <source>
        <dbReference type="EMBL" id="EMR03265.1"/>
    </source>
</evidence>
<dbReference type="SUPFAM" id="SSF54637">
    <property type="entry name" value="Thioesterase/thiol ester dehydrase-isomerase"/>
    <property type="match status" value="1"/>
</dbReference>
<dbReference type="eggNOG" id="COG2050">
    <property type="taxonomic scope" value="Bacteria"/>
</dbReference>
<dbReference type="RefSeq" id="WP_009194981.1">
    <property type="nucleotide sequence ID" value="NZ_AODQ01000030.1"/>
</dbReference>
<evidence type="ECO:0000313" key="4">
    <source>
        <dbReference type="Proteomes" id="UP000011910"/>
    </source>
</evidence>
<dbReference type="EMBL" id="AODQ01000030">
    <property type="protein sequence ID" value="EMR03265.1"/>
    <property type="molecule type" value="Genomic_DNA"/>
</dbReference>
<sequence>MADQTHIPPTTPQAVLERMLAKDTFSRWLGLEVEAVGEGYCRLHFRVREEMLNGFGTLHGGVSYSAADSAFAFACNSHGRLSVALSTSMEYLEAGRAGDVLTVEAQELNLKNKVGVYQIRITNQQGVLVALFKGTSYRTSRPI</sequence>
<dbReference type="AlphaFoldDB" id="M7NNJ0"/>
<dbReference type="InterPro" id="IPR003736">
    <property type="entry name" value="PAAI_dom"/>
</dbReference>
<organism evidence="3 4">
    <name type="scientific">Cesiribacter andamanensis AMV16</name>
    <dbReference type="NCBI Taxonomy" id="1279009"/>
    <lineage>
        <taxon>Bacteria</taxon>
        <taxon>Pseudomonadati</taxon>
        <taxon>Bacteroidota</taxon>
        <taxon>Cytophagia</taxon>
        <taxon>Cytophagales</taxon>
        <taxon>Cesiribacteraceae</taxon>
        <taxon>Cesiribacter</taxon>
    </lineage>
</organism>
<evidence type="ECO:0000256" key="1">
    <source>
        <dbReference type="ARBA" id="ARBA00022801"/>
    </source>
</evidence>
<dbReference type="EC" id="3.1.2.-" evidence="3"/>
<gene>
    <name evidence="3" type="primary">paaI</name>
    <name evidence="3" type="ORF">ADICEAN_01584</name>
</gene>
<dbReference type="PANTHER" id="PTHR42856:SF1">
    <property type="entry name" value="ACYL-COENZYME A THIOESTERASE PAAI"/>
    <property type="match status" value="1"/>
</dbReference>
<dbReference type="InterPro" id="IPR052723">
    <property type="entry name" value="Acyl-CoA_thioesterase_PaaI"/>
</dbReference>
<dbReference type="PANTHER" id="PTHR42856">
    <property type="entry name" value="ACYL-COENZYME A THIOESTERASE PAAI"/>
    <property type="match status" value="1"/>
</dbReference>
<dbReference type="Pfam" id="PF03061">
    <property type="entry name" value="4HBT"/>
    <property type="match status" value="1"/>
</dbReference>
<dbReference type="InterPro" id="IPR029069">
    <property type="entry name" value="HotDog_dom_sf"/>
</dbReference>